<gene>
    <name evidence="7" type="ORF">S01H4_26598</name>
</gene>
<dbReference type="AlphaFoldDB" id="X1BYH5"/>
<protein>
    <recommendedName>
        <fullName evidence="6">MPN domain-containing protein</fullName>
    </recommendedName>
</protein>
<evidence type="ECO:0000256" key="2">
    <source>
        <dbReference type="ARBA" id="ARBA00022723"/>
    </source>
</evidence>
<dbReference type="PANTHER" id="PTHR30471">
    <property type="entry name" value="DNA REPAIR PROTEIN RADC"/>
    <property type="match status" value="1"/>
</dbReference>
<feature type="domain" description="MPN" evidence="6">
    <location>
        <begin position="17"/>
        <end position="134"/>
    </location>
</feature>
<evidence type="ECO:0000313" key="7">
    <source>
        <dbReference type="EMBL" id="GAG86177.1"/>
    </source>
</evidence>
<dbReference type="InterPro" id="IPR037518">
    <property type="entry name" value="MPN"/>
</dbReference>
<keyword evidence="3" id="KW-0378">Hydrolase</keyword>
<evidence type="ECO:0000256" key="5">
    <source>
        <dbReference type="ARBA" id="ARBA00023049"/>
    </source>
</evidence>
<keyword evidence="2" id="KW-0479">Metal-binding</keyword>
<dbReference type="InterPro" id="IPR025657">
    <property type="entry name" value="RadC_JAB"/>
</dbReference>
<dbReference type="InterPro" id="IPR001405">
    <property type="entry name" value="UPF0758"/>
</dbReference>
<keyword evidence="4" id="KW-0862">Zinc</keyword>
<sequence>PQVEVSMVREVQVSDESYICTEEIAGSDIAKEIIKSDREKFICLHLNNRLQLISFEVVSTGSLTASIVHPREIYKSAILANAASVIFMHNHPSGDTEPSVDDLEITKRLEKAGEILGINVLDHIIVSRKGFYRF</sequence>
<dbReference type="Gene3D" id="3.40.140.10">
    <property type="entry name" value="Cytidine Deaminase, domain 2"/>
    <property type="match status" value="1"/>
</dbReference>
<dbReference type="PROSITE" id="PS01302">
    <property type="entry name" value="UPF0758"/>
    <property type="match status" value="1"/>
</dbReference>
<comment type="caution">
    <text evidence="7">The sequence shown here is derived from an EMBL/GenBank/DDBJ whole genome shotgun (WGS) entry which is preliminary data.</text>
</comment>
<dbReference type="InterPro" id="IPR020891">
    <property type="entry name" value="UPF0758_CS"/>
</dbReference>
<name>X1BYH5_9ZZZZ</name>
<dbReference type="GO" id="GO:0046872">
    <property type="term" value="F:metal ion binding"/>
    <property type="evidence" value="ECO:0007669"/>
    <property type="project" value="UniProtKB-KW"/>
</dbReference>
<dbReference type="Pfam" id="PF04002">
    <property type="entry name" value="RadC"/>
    <property type="match status" value="1"/>
</dbReference>
<proteinExistence type="predicted"/>
<evidence type="ECO:0000256" key="3">
    <source>
        <dbReference type="ARBA" id="ARBA00022801"/>
    </source>
</evidence>
<reference evidence="7" key="1">
    <citation type="journal article" date="2014" name="Front. Microbiol.">
        <title>High frequency of phylogenetically diverse reductive dehalogenase-homologous genes in deep subseafloor sedimentary metagenomes.</title>
        <authorList>
            <person name="Kawai M."/>
            <person name="Futagami T."/>
            <person name="Toyoda A."/>
            <person name="Takaki Y."/>
            <person name="Nishi S."/>
            <person name="Hori S."/>
            <person name="Arai W."/>
            <person name="Tsubouchi T."/>
            <person name="Morono Y."/>
            <person name="Uchiyama I."/>
            <person name="Ito T."/>
            <person name="Fujiyama A."/>
            <person name="Inagaki F."/>
            <person name="Takami H."/>
        </authorList>
    </citation>
    <scope>NUCLEOTIDE SEQUENCE</scope>
    <source>
        <strain evidence="7">Expedition CK06-06</strain>
    </source>
</reference>
<evidence type="ECO:0000256" key="1">
    <source>
        <dbReference type="ARBA" id="ARBA00022670"/>
    </source>
</evidence>
<dbReference type="PROSITE" id="PS50249">
    <property type="entry name" value="MPN"/>
    <property type="match status" value="1"/>
</dbReference>
<dbReference type="PANTHER" id="PTHR30471:SF3">
    <property type="entry name" value="UPF0758 PROTEIN YEES-RELATED"/>
    <property type="match status" value="1"/>
</dbReference>
<organism evidence="7">
    <name type="scientific">marine sediment metagenome</name>
    <dbReference type="NCBI Taxonomy" id="412755"/>
    <lineage>
        <taxon>unclassified sequences</taxon>
        <taxon>metagenomes</taxon>
        <taxon>ecological metagenomes</taxon>
    </lineage>
</organism>
<accession>X1BYH5</accession>
<dbReference type="GO" id="GO:0008237">
    <property type="term" value="F:metallopeptidase activity"/>
    <property type="evidence" value="ECO:0007669"/>
    <property type="project" value="UniProtKB-KW"/>
</dbReference>
<dbReference type="EMBL" id="BART01012854">
    <property type="protein sequence ID" value="GAG86177.1"/>
    <property type="molecule type" value="Genomic_DNA"/>
</dbReference>
<evidence type="ECO:0000259" key="6">
    <source>
        <dbReference type="PROSITE" id="PS50249"/>
    </source>
</evidence>
<evidence type="ECO:0000256" key="4">
    <source>
        <dbReference type="ARBA" id="ARBA00022833"/>
    </source>
</evidence>
<dbReference type="GO" id="GO:0006508">
    <property type="term" value="P:proteolysis"/>
    <property type="evidence" value="ECO:0007669"/>
    <property type="project" value="UniProtKB-KW"/>
</dbReference>
<feature type="non-terminal residue" evidence="7">
    <location>
        <position position="1"/>
    </location>
</feature>
<keyword evidence="1" id="KW-0645">Protease</keyword>
<keyword evidence="5" id="KW-0482">Metalloprotease</keyword>
<dbReference type="CDD" id="cd08071">
    <property type="entry name" value="MPN_DUF2466"/>
    <property type="match status" value="1"/>
</dbReference>